<comment type="subcellular location">
    <subcellularLocation>
        <location evidence="1">Membrane</location>
        <topology evidence="1">Multi-pass membrane protein</topology>
    </subcellularLocation>
</comment>
<feature type="transmembrane region" description="Helical" evidence="5">
    <location>
        <begin position="70"/>
        <end position="103"/>
    </location>
</feature>
<keyword evidence="4 5" id="KW-0472">Membrane</keyword>
<sequence>MRQNIHARVAEFIQNPLESFDKYSEEDLFMSLEYYLILSVFFSLLSSVTTVFGMNSIATMFFNIQTEEMVLWMALPVTFTAILLVLISGLFLSGIFLHIFVIITGGKRGYVRTVKSIIFASTPALIFGWVPVAGIVAFIWSFILAIFSTRKLQEISTARAVLALIIPMTVLLIIIASLSGVYIYTYYLE</sequence>
<accession>A0AA97I3X4</accession>
<evidence type="ECO:0000259" key="6">
    <source>
        <dbReference type="Pfam" id="PF04893"/>
    </source>
</evidence>
<feature type="domain" description="Yip1" evidence="6">
    <location>
        <begin position="13"/>
        <end position="177"/>
    </location>
</feature>
<dbReference type="EMBL" id="CP043875">
    <property type="protein sequence ID" value="WOF17143.1"/>
    <property type="molecule type" value="Genomic_DNA"/>
</dbReference>
<evidence type="ECO:0000256" key="1">
    <source>
        <dbReference type="ARBA" id="ARBA00004141"/>
    </source>
</evidence>
<reference evidence="7 8" key="1">
    <citation type="submission" date="2019-09" db="EMBL/GenBank/DDBJ databases">
        <title>The complete genome of Methanoplanus sp. FWC-SCC4.</title>
        <authorList>
            <person name="Chen S.-C."/>
            <person name="Zhou Y.-Z."/>
            <person name="Lai M.-C."/>
        </authorList>
    </citation>
    <scope>NUCLEOTIDE SEQUENCE [LARGE SCALE GENOMIC DNA]</scope>
    <source>
        <strain evidence="7 8">FWC-SCC4</strain>
    </source>
</reference>
<organism evidence="7 8">
    <name type="scientific">Methanochimaera problematica</name>
    <dbReference type="NCBI Taxonomy" id="2609417"/>
    <lineage>
        <taxon>Archaea</taxon>
        <taxon>Methanobacteriati</taxon>
        <taxon>Methanobacteriota</taxon>
        <taxon>Stenosarchaea group</taxon>
        <taxon>Methanomicrobia</taxon>
        <taxon>Methanomicrobiales</taxon>
        <taxon>Methanomicrobiaceae</taxon>
        <taxon>Methanochimaera</taxon>
    </lineage>
</organism>
<keyword evidence="2 5" id="KW-0812">Transmembrane</keyword>
<dbReference type="GO" id="GO:0016020">
    <property type="term" value="C:membrane"/>
    <property type="evidence" value="ECO:0007669"/>
    <property type="project" value="UniProtKB-SubCell"/>
</dbReference>
<evidence type="ECO:0000256" key="2">
    <source>
        <dbReference type="ARBA" id="ARBA00022692"/>
    </source>
</evidence>
<dbReference type="Pfam" id="PF04893">
    <property type="entry name" value="Yip1"/>
    <property type="match status" value="1"/>
</dbReference>
<gene>
    <name evidence="7" type="ORF">F1737_10865</name>
</gene>
<name>A0AA97I3X4_9EURY</name>
<evidence type="ECO:0000256" key="3">
    <source>
        <dbReference type="ARBA" id="ARBA00022989"/>
    </source>
</evidence>
<dbReference type="InterPro" id="IPR006977">
    <property type="entry name" value="Yip1_dom"/>
</dbReference>
<dbReference type="RefSeq" id="WP_317136600.1">
    <property type="nucleotide sequence ID" value="NZ_CP043875.1"/>
</dbReference>
<proteinExistence type="predicted"/>
<evidence type="ECO:0000313" key="8">
    <source>
        <dbReference type="Proteomes" id="UP001301797"/>
    </source>
</evidence>
<evidence type="ECO:0000256" key="5">
    <source>
        <dbReference type="SAM" id="Phobius"/>
    </source>
</evidence>
<feature type="transmembrane region" description="Helical" evidence="5">
    <location>
        <begin position="34"/>
        <end position="58"/>
    </location>
</feature>
<dbReference type="GeneID" id="85230676"/>
<feature type="transmembrane region" description="Helical" evidence="5">
    <location>
        <begin position="123"/>
        <end position="148"/>
    </location>
</feature>
<dbReference type="KEGG" id="mefw:F1737_10865"/>
<evidence type="ECO:0000256" key="4">
    <source>
        <dbReference type="ARBA" id="ARBA00023136"/>
    </source>
</evidence>
<feature type="transmembrane region" description="Helical" evidence="5">
    <location>
        <begin position="160"/>
        <end position="184"/>
    </location>
</feature>
<dbReference type="Proteomes" id="UP001301797">
    <property type="component" value="Chromosome"/>
</dbReference>
<keyword evidence="3 5" id="KW-1133">Transmembrane helix</keyword>
<evidence type="ECO:0000313" key="7">
    <source>
        <dbReference type="EMBL" id="WOF17143.1"/>
    </source>
</evidence>
<protein>
    <recommendedName>
        <fullName evidence="6">Yip1 domain-containing protein</fullName>
    </recommendedName>
</protein>
<keyword evidence="8" id="KW-1185">Reference proteome</keyword>
<dbReference type="AlphaFoldDB" id="A0AA97I3X4"/>